<keyword evidence="1 2" id="KW-0129">CBS domain</keyword>
<feature type="domain" description="CBS" evidence="4">
    <location>
        <begin position="237"/>
        <end position="293"/>
    </location>
</feature>
<dbReference type="STRING" id="1931241.BVH74_02475"/>
<dbReference type="InterPro" id="IPR000644">
    <property type="entry name" value="CBS_dom"/>
</dbReference>
<evidence type="ECO:0000256" key="1">
    <source>
        <dbReference type="ARBA" id="ARBA00023122"/>
    </source>
</evidence>
<feature type="domain" description="CBS" evidence="4">
    <location>
        <begin position="156"/>
        <end position="230"/>
    </location>
</feature>
<gene>
    <name evidence="5" type="ORF">BVH74_02475</name>
</gene>
<reference evidence="5 6" key="1">
    <citation type="submission" date="2017-03" db="EMBL/GenBank/DDBJ databases">
        <title>Complete genome sequence of the novel DNRA strain Pseudomonas sp. S-6-2 isolated from Chinese polluted river sediment. Journal of Biotechnology.</title>
        <authorList>
            <person name="Li J."/>
            <person name="Xiang F."/>
            <person name="Wang L."/>
            <person name="Xi L."/>
            <person name="Liu J."/>
        </authorList>
    </citation>
    <scope>NUCLEOTIDE SEQUENCE [LARGE SCALE GENOMIC DNA]</scope>
    <source>
        <strain evidence="5 6">S-6-2</strain>
    </source>
</reference>
<evidence type="ECO:0000313" key="5">
    <source>
        <dbReference type="EMBL" id="AQZ93690.1"/>
    </source>
</evidence>
<dbReference type="EMBL" id="CP020100">
    <property type="protein sequence ID" value="AQZ93690.1"/>
    <property type="molecule type" value="Genomic_DNA"/>
</dbReference>
<dbReference type="SUPFAM" id="SSF51206">
    <property type="entry name" value="cAMP-binding domain-like"/>
    <property type="match status" value="1"/>
</dbReference>
<feature type="domain" description="Cyclic nucleotide-binding" evidence="3">
    <location>
        <begin position="17"/>
        <end position="115"/>
    </location>
</feature>
<dbReference type="CDD" id="cd00038">
    <property type="entry name" value="CAP_ED"/>
    <property type="match status" value="1"/>
</dbReference>
<evidence type="ECO:0000259" key="4">
    <source>
        <dbReference type="PROSITE" id="PS51371"/>
    </source>
</evidence>
<dbReference type="RefSeq" id="WP_080048548.1">
    <property type="nucleotide sequence ID" value="NZ_CP020100.1"/>
</dbReference>
<dbReference type="PROSITE" id="PS51371">
    <property type="entry name" value="CBS"/>
    <property type="match status" value="2"/>
</dbReference>
<dbReference type="Proteomes" id="UP000243488">
    <property type="component" value="Chromosome"/>
</dbReference>
<sequence>MQVELIEIRDHISRFPPFDELPSDTLDEIARQVEIGYFKADSDILVYDQSIHDLYFIRSGAVEVHRRNGELYNRLGEGDFFGHFGLLRGHRVRYPVRAIEDTLIYFIPDRLFRELCEQFDNFSDFVELEGESRLKSAVALQGKASELMKVKVRKLINRLPVTLSRNASIRQAAQLMSEQSVSSLVVIDPDAGWPDPERVPVADQQHQVMVGILTDRDFRTRVVAQALPPETPLSAVMSPNPITVQADDSVFEAMLCMLRNNIHHLPILHRRRPIGVINLSDIIRYESQSSLYLVSNIFNKQSVDELQNLLPDVRATFVRMVGDEANAHMIGCAMSSIGRGFIQRLVELAEDQLGPPPVPYCFLALGSMARDEQLIVTDQDNALILDDSFDPVEHDAYFFKLASFVSDGLAACGYSYCKGGIMATNPKWRQPLAVWKQYFSDWIERPNPQTLLNSNIFFDLDSVWGEAELAEQLKDLIAEKASRNEPFIALMARNALNRTPPLGLFRTFVMEKDGEQNNIINLKRRGTAPLTDLIRVHALACGSKAQNSFERLDAIAATKLMPPEALDKLRYALEFLSIVRIRHQAMDIEAGREPDNNIEPEKVSTAERHSLKEAFQVLSNAQKFLRFRYPALQATRPL</sequence>
<dbReference type="CDD" id="cd04587">
    <property type="entry name" value="CBS_pair_CAP-ED_NT_Pol-beta-like_DUF294_assoc"/>
    <property type="match status" value="1"/>
</dbReference>
<dbReference type="CDD" id="cd05401">
    <property type="entry name" value="NT_GlnE_GlnD_like"/>
    <property type="match status" value="1"/>
</dbReference>
<dbReference type="KEGG" id="ppha:BVH74_02475"/>
<dbReference type="SMART" id="SM00100">
    <property type="entry name" value="cNMP"/>
    <property type="match status" value="1"/>
</dbReference>
<dbReference type="SMART" id="SM00116">
    <property type="entry name" value="CBS"/>
    <property type="match status" value="2"/>
</dbReference>
<dbReference type="InterPro" id="IPR051257">
    <property type="entry name" value="Diverse_CBS-Domain"/>
</dbReference>
<dbReference type="Gene3D" id="2.60.120.10">
    <property type="entry name" value="Jelly Rolls"/>
    <property type="match status" value="1"/>
</dbReference>
<dbReference type="AlphaFoldDB" id="A0A1V0B1D0"/>
<dbReference type="InterPro" id="IPR014710">
    <property type="entry name" value="RmlC-like_jellyroll"/>
</dbReference>
<dbReference type="Pfam" id="PF00027">
    <property type="entry name" value="cNMP_binding"/>
    <property type="match status" value="1"/>
</dbReference>
<dbReference type="Pfam" id="PF00571">
    <property type="entry name" value="CBS"/>
    <property type="match status" value="2"/>
</dbReference>
<dbReference type="InterPro" id="IPR046342">
    <property type="entry name" value="CBS_dom_sf"/>
</dbReference>
<dbReference type="Gene3D" id="3.10.580.10">
    <property type="entry name" value="CBS-domain"/>
    <property type="match status" value="1"/>
</dbReference>
<dbReference type="InterPro" id="IPR000595">
    <property type="entry name" value="cNMP-bd_dom"/>
</dbReference>
<dbReference type="SUPFAM" id="SSF54631">
    <property type="entry name" value="CBS-domain pair"/>
    <property type="match status" value="1"/>
</dbReference>
<evidence type="ECO:0000256" key="2">
    <source>
        <dbReference type="PROSITE-ProRule" id="PRU00703"/>
    </source>
</evidence>
<name>A0A1V0B1D0_9GAMM</name>
<evidence type="ECO:0000259" key="3">
    <source>
        <dbReference type="PROSITE" id="PS50042"/>
    </source>
</evidence>
<protein>
    <submittedName>
        <fullName evidence="5">Cyclic nucleotide-binding protein</fullName>
    </submittedName>
</protein>
<dbReference type="GO" id="GO:0008773">
    <property type="term" value="F:[protein-PII] uridylyltransferase activity"/>
    <property type="evidence" value="ECO:0007669"/>
    <property type="project" value="InterPro"/>
</dbReference>
<dbReference type="PANTHER" id="PTHR43080:SF2">
    <property type="entry name" value="CBS DOMAIN-CONTAINING PROTEIN"/>
    <property type="match status" value="1"/>
</dbReference>
<dbReference type="InterPro" id="IPR005105">
    <property type="entry name" value="GlnD_Uridyltrans_N"/>
</dbReference>
<dbReference type="Pfam" id="PF03445">
    <property type="entry name" value="DUF294"/>
    <property type="match status" value="1"/>
</dbReference>
<dbReference type="InterPro" id="IPR018821">
    <property type="entry name" value="DUF294_put_nucleoTrafse_sb-bd"/>
</dbReference>
<dbReference type="Pfam" id="PF10335">
    <property type="entry name" value="DUF294_C"/>
    <property type="match status" value="1"/>
</dbReference>
<proteinExistence type="predicted"/>
<organism evidence="5 6">
    <name type="scientific">Halopseudomonas phragmitis</name>
    <dbReference type="NCBI Taxonomy" id="1931241"/>
    <lineage>
        <taxon>Bacteria</taxon>
        <taxon>Pseudomonadati</taxon>
        <taxon>Pseudomonadota</taxon>
        <taxon>Gammaproteobacteria</taxon>
        <taxon>Pseudomonadales</taxon>
        <taxon>Pseudomonadaceae</taxon>
        <taxon>Halopseudomonas</taxon>
    </lineage>
</organism>
<keyword evidence="6" id="KW-1185">Reference proteome</keyword>
<dbReference type="PANTHER" id="PTHR43080">
    <property type="entry name" value="CBS DOMAIN-CONTAINING PROTEIN CBSX3, MITOCHONDRIAL"/>
    <property type="match status" value="1"/>
</dbReference>
<accession>A0A1V0B1D0</accession>
<dbReference type="InterPro" id="IPR018490">
    <property type="entry name" value="cNMP-bd_dom_sf"/>
</dbReference>
<dbReference type="PROSITE" id="PS50042">
    <property type="entry name" value="CNMP_BINDING_3"/>
    <property type="match status" value="1"/>
</dbReference>
<evidence type="ECO:0000313" key="6">
    <source>
        <dbReference type="Proteomes" id="UP000243488"/>
    </source>
</evidence>